<organism evidence="5 6">
    <name type="scientific">Wuchereria bancrofti</name>
    <dbReference type="NCBI Taxonomy" id="6293"/>
    <lineage>
        <taxon>Eukaryota</taxon>
        <taxon>Metazoa</taxon>
        <taxon>Ecdysozoa</taxon>
        <taxon>Nematoda</taxon>
        <taxon>Chromadorea</taxon>
        <taxon>Rhabditida</taxon>
        <taxon>Spirurina</taxon>
        <taxon>Spiruromorpha</taxon>
        <taxon>Filarioidea</taxon>
        <taxon>Onchocercidae</taxon>
        <taxon>Wuchereria</taxon>
    </lineage>
</organism>
<proteinExistence type="predicted"/>
<evidence type="ECO:0000256" key="2">
    <source>
        <dbReference type="SAM" id="MobiDB-lite"/>
    </source>
</evidence>
<reference evidence="5 6" key="1">
    <citation type="submission" date="2018-11" db="EMBL/GenBank/DDBJ databases">
        <authorList>
            <consortium name="Pathogen Informatics"/>
        </authorList>
    </citation>
    <scope>NUCLEOTIDE SEQUENCE [LARGE SCALE GENOMIC DNA]</scope>
</reference>
<sequence length="147" mass="16055">MKFNGIENNLHDEQVQMRRVAFFAIVVSTAAVIASIVTLPMLYSFVQSFQSHLIAEADFCKSRSRDMWQEMNLIDKGNRAKREAGTWLFGQFIPRAPGTANHNLGSTSYGIEIPTPYGSKGGDGSNDGDLYGSSSSSNTYGSGSNPY</sequence>
<name>A0A3P7EHM7_WUCBA</name>
<dbReference type="InParanoid" id="A0A3P7EHM7"/>
<evidence type="ECO:0000313" key="6">
    <source>
        <dbReference type="Proteomes" id="UP000270924"/>
    </source>
</evidence>
<gene>
    <name evidence="5" type="ORF">WBA_LOCUS11451</name>
</gene>
<dbReference type="Pfam" id="PF01484">
    <property type="entry name" value="Col_cuticle_N"/>
    <property type="match status" value="1"/>
</dbReference>
<feature type="domain" description="Nematode cuticle collagen N-terminal" evidence="4">
    <location>
        <begin position="19"/>
        <end position="71"/>
    </location>
</feature>
<feature type="compositionally biased region" description="Low complexity" evidence="2">
    <location>
        <begin position="127"/>
        <end position="147"/>
    </location>
</feature>
<feature type="non-terminal residue" evidence="5">
    <location>
        <position position="147"/>
    </location>
</feature>
<keyword evidence="3" id="KW-0812">Transmembrane</keyword>
<dbReference type="SMART" id="SM01088">
    <property type="entry name" value="Col_cuticle_N"/>
    <property type="match status" value="1"/>
</dbReference>
<keyword evidence="6" id="KW-1185">Reference proteome</keyword>
<evidence type="ECO:0000259" key="4">
    <source>
        <dbReference type="SMART" id="SM01088"/>
    </source>
</evidence>
<dbReference type="InterPro" id="IPR002486">
    <property type="entry name" value="Col_cuticle_N"/>
</dbReference>
<keyword evidence="3" id="KW-0472">Membrane</keyword>
<dbReference type="EMBL" id="UYWW01012353">
    <property type="protein sequence ID" value="VDM20683.1"/>
    <property type="molecule type" value="Genomic_DNA"/>
</dbReference>
<evidence type="ECO:0000256" key="3">
    <source>
        <dbReference type="SAM" id="Phobius"/>
    </source>
</evidence>
<feature type="transmembrane region" description="Helical" evidence="3">
    <location>
        <begin position="20"/>
        <end position="43"/>
    </location>
</feature>
<evidence type="ECO:0000313" key="5">
    <source>
        <dbReference type="EMBL" id="VDM20683.1"/>
    </source>
</evidence>
<evidence type="ECO:0000256" key="1">
    <source>
        <dbReference type="ARBA" id="ARBA00022737"/>
    </source>
</evidence>
<keyword evidence="1" id="KW-0677">Repeat</keyword>
<accession>A0A3P7EHM7</accession>
<protein>
    <recommendedName>
        <fullName evidence="4">Nematode cuticle collagen N-terminal domain-containing protein</fullName>
    </recommendedName>
</protein>
<dbReference type="Proteomes" id="UP000270924">
    <property type="component" value="Unassembled WGS sequence"/>
</dbReference>
<feature type="region of interest" description="Disordered" evidence="2">
    <location>
        <begin position="115"/>
        <end position="147"/>
    </location>
</feature>
<keyword evidence="3" id="KW-1133">Transmembrane helix</keyword>
<dbReference type="AlphaFoldDB" id="A0A3P7EHM7"/>
<dbReference type="GO" id="GO:0042302">
    <property type="term" value="F:structural constituent of cuticle"/>
    <property type="evidence" value="ECO:0007669"/>
    <property type="project" value="InterPro"/>
</dbReference>
<dbReference type="OrthoDB" id="5983381at2759"/>